<dbReference type="Pfam" id="PF04402">
    <property type="entry name" value="SIMPL"/>
    <property type="match status" value="1"/>
</dbReference>
<evidence type="ECO:0000313" key="2">
    <source>
        <dbReference type="EMBL" id="OGC84425.1"/>
    </source>
</evidence>
<evidence type="ECO:0008006" key="4">
    <source>
        <dbReference type="Google" id="ProtNLM"/>
    </source>
</evidence>
<name>A0A1F4XRX3_9BACT</name>
<dbReference type="PANTHER" id="PTHR34387">
    <property type="entry name" value="SLR1258 PROTEIN"/>
    <property type="match status" value="1"/>
</dbReference>
<dbReference type="InterPro" id="IPR052022">
    <property type="entry name" value="26kDa_periplasmic_antigen"/>
</dbReference>
<dbReference type="Gene3D" id="3.30.110.170">
    <property type="entry name" value="Protein of unknown function (DUF541), domain 1"/>
    <property type="match status" value="1"/>
</dbReference>
<comment type="caution">
    <text evidence="2">The sequence shown here is derived from an EMBL/GenBank/DDBJ whole genome shotgun (WGS) entry which is preliminary data.</text>
</comment>
<feature type="transmembrane region" description="Helical" evidence="1">
    <location>
        <begin position="12"/>
        <end position="29"/>
    </location>
</feature>
<keyword evidence="1" id="KW-0472">Membrane</keyword>
<dbReference type="GO" id="GO:0006974">
    <property type="term" value="P:DNA damage response"/>
    <property type="evidence" value="ECO:0007669"/>
    <property type="project" value="TreeGrafter"/>
</dbReference>
<dbReference type="InterPro" id="IPR007497">
    <property type="entry name" value="SIMPL/DUF541"/>
</dbReference>
<dbReference type="AlphaFoldDB" id="A0A1F4XRX3"/>
<sequence length="270" mass="28559">MEMFEGPRGEKLRLAILSAVVVLVVFLGVKTFGEFMNLHYIGAGVMPANTINVSGYGEAVAVPDIATFTFSVVSERSTVAAAQDDATTKANAITAYLKEGGVAERDIQTTGYSVYPQYDWVQQTCVAGGICPPGEQRLRGYEVRQTTTVKVRDTAAAGDLLTGVGGLGASEVSGLNFTFDNPDAVEAEARDKAIANAKQKAEVLARSLGVSLVRVVSFNESGSGYPIPYYSRDMAYGMGGAESAVAQKAPEISTGENKVVSNVSVTYEIR</sequence>
<dbReference type="PANTHER" id="PTHR34387:SF1">
    <property type="entry name" value="PERIPLASMIC IMMUNOGENIC PROTEIN"/>
    <property type="match status" value="1"/>
</dbReference>
<gene>
    <name evidence="2" type="ORF">A3F55_00400</name>
</gene>
<organism evidence="2 3">
    <name type="scientific">Candidatus Adlerbacteria bacterium RIFCSPHIGHO2_12_FULL_53_18</name>
    <dbReference type="NCBI Taxonomy" id="1797242"/>
    <lineage>
        <taxon>Bacteria</taxon>
        <taxon>Candidatus Adleribacteriota</taxon>
    </lineage>
</organism>
<keyword evidence="1" id="KW-1133">Transmembrane helix</keyword>
<proteinExistence type="predicted"/>
<reference evidence="2 3" key="1">
    <citation type="journal article" date="2016" name="Nat. Commun.">
        <title>Thousands of microbial genomes shed light on interconnected biogeochemical processes in an aquifer system.</title>
        <authorList>
            <person name="Anantharaman K."/>
            <person name="Brown C.T."/>
            <person name="Hug L.A."/>
            <person name="Sharon I."/>
            <person name="Castelle C.J."/>
            <person name="Probst A.J."/>
            <person name="Thomas B.C."/>
            <person name="Singh A."/>
            <person name="Wilkins M.J."/>
            <person name="Karaoz U."/>
            <person name="Brodie E.L."/>
            <person name="Williams K.H."/>
            <person name="Hubbard S.S."/>
            <person name="Banfield J.F."/>
        </authorList>
    </citation>
    <scope>NUCLEOTIDE SEQUENCE [LARGE SCALE GENOMIC DNA]</scope>
</reference>
<dbReference type="Proteomes" id="UP000178091">
    <property type="component" value="Unassembled WGS sequence"/>
</dbReference>
<evidence type="ECO:0000256" key="1">
    <source>
        <dbReference type="SAM" id="Phobius"/>
    </source>
</evidence>
<evidence type="ECO:0000313" key="3">
    <source>
        <dbReference type="Proteomes" id="UP000178091"/>
    </source>
</evidence>
<protein>
    <recommendedName>
        <fullName evidence="4">DUF541 domain-containing protein</fullName>
    </recommendedName>
</protein>
<accession>A0A1F4XRX3</accession>
<dbReference type="Gene3D" id="3.30.70.2970">
    <property type="entry name" value="Protein of unknown function (DUF541), domain 2"/>
    <property type="match status" value="1"/>
</dbReference>
<dbReference type="EMBL" id="MEWW01000016">
    <property type="protein sequence ID" value="OGC84425.1"/>
    <property type="molecule type" value="Genomic_DNA"/>
</dbReference>
<keyword evidence="1" id="KW-0812">Transmembrane</keyword>